<organism evidence="6 7">
    <name type="scientific">Candidatus Yanofskybacteria bacterium RIFCSPHIGHO2_02_FULL_41_11</name>
    <dbReference type="NCBI Taxonomy" id="1802675"/>
    <lineage>
        <taxon>Bacteria</taxon>
        <taxon>Candidatus Yanofskyibacteriota</taxon>
    </lineage>
</organism>
<dbReference type="PANTHER" id="PTHR23526:SF4">
    <property type="entry name" value="INTEGRAL MEMBRANE TRANSPORT PROTEIN"/>
    <property type="match status" value="1"/>
</dbReference>
<protein>
    <recommendedName>
        <fullName evidence="5">Major facilitator superfamily (MFS) profile domain-containing protein</fullName>
    </recommendedName>
</protein>
<dbReference type="PROSITE" id="PS50850">
    <property type="entry name" value="MFS"/>
    <property type="match status" value="1"/>
</dbReference>
<sequence>MKINHVIKTLIFSDLYLNMGLGLFGPIFAIFITQQITDGSIEVVGFAAGITQLFKVVLQIPIAKYLDKNHGEYDDFYSMILGGVLISLSPFLYLMASEISHLYMIQALYGVGLAFLVPPWYAIFSRHLDKLHENIEWSFESVAIGIATASSAAIGGVLANKFGFQVVFVIAGILSFLSIFNQIKIFKDLKEKVKRGTVKPVEDKLS</sequence>
<dbReference type="InterPro" id="IPR020846">
    <property type="entry name" value="MFS_dom"/>
</dbReference>
<dbReference type="EMBL" id="MGJP01000069">
    <property type="protein sequence ID" value="OGN08065.1"/>
    <property type="molecule type" value="Genomic_DNA"/>
</dbReference>
<evidence type="ECO:0000259" key="5">
    <source>
        <dbReference type="PROSITE" id="PS50850"/>
    </source>
</evidence>
<feature type="transmembrane region" description="Helical" evidence="4">
    <location>
        <begin position="43"/>
        <end position="63"/>
    </location>
</feature>
<keyword evidence="3 4" id="KW-0472">Membrane</keyword>
<dbReference type="SUPFAM" id="SSF103473">
    <property type="entry name" value="MFS general substrate transporter"/>
    <property type="match status" value="1"/>
</dbReference>
<dbReference type="GO" id="GO:0022857">
    <property type="term" value="F:transmembrane transporter activity"/>
    <property type="evidence" value="ECO:0007669"/>
    <property type="project" value="InterPro"/>
</dbReference>
<accession>A0A1F8F4I8</accession>
<proteinExistence type="predicted"/>
<comment type="caution">
    <text evidence="6">The sequence shown here is derived from an EMBL/GenBank/DDBJ whole genome shotgun (WGS) entry which is preliminary data.</text>
</comment>
<evidence type="ECO:0000256" key="1">
    <source>
        <dbReference type="ARBA" id="ARBA00022692"/>
    </source>
</evidence>
<evidence type="ECO:0000256" key="2">
    <source>
        <dbReference type="ARBA" id="ARBA00022989"/>
    </source>
</evidence>
<dbReference type="InterPro" id="IPR011701">
    <property type="entry name" value="MFS"/>
</dbReference>
<dbReference type="InterPro" id="IPR052528">
    <property type="entry name" value="Sugar_transport-like"/>
</dbReference>
<dbReference type="AlphaFoldDB" id="A0A1F8F4I8"/>
<feature type="domain" description="Major facilitator superfamily (MFS) profile" evidence="5">
    <location>
        <begin position="6"/>
        <end position="206"/>
    </location>
</feature>
<feature type="transmembrane region" description="Helical" evidence="4">
    <location>
        <begin position="75"/>
        <end position="96"/>
    </location>
</feature>
<dbReference type="Gene3D" id="1.20.1250.20">
    <property type="entry name" value="MFS general substrate transporter like domains"/>
    <property type="match status" value="1"/>
</dbReference>
<evidence type="ECO:0000313" key="7">
    <source>
        <dbReference type="Proteomes" id="UP000177167"/>
    </source>
</evidence>
<feature type="transmembrane region" description="Helical" evidence="4">
    <location>
        <begin position="102"/>
        <end position="123"/>
    </location>
</feature>
<gene>
    <name evidence="6" type="ORF">A3J46_01415</name>
</gene>
<feature type="transmembrane region" description="Helical" evidence="4">
    <location>
        <begin position="162"/>
        <end position="180"/>
    </location>
</feature>
<dbReference type="InterPro" id="IPR036259">
    <property type="entry name" value="MFS_trans_sf"/>
</dbReference>
<name>A0A1F8F4I8_9BACT</name>
<dbReference type="Proteomes" id="UP000177167">
    <property type="component" value="Unassembled WGS sequence"/>
</dbReference>
<keyword evidence="1 4" id="KW-0812">Transmembrane</keyword>
<dbReference type="Pfam" id="PF07690">
    <property type="entry name" value="MFS_1"/>
    <property type="match status" value="1"/>
</dbReference>
<evidence type="ECO:0000256" key="4">
    <source>
        <dbReference type="SAM" id="Phobius"/>
    </source>
</evidence>
<evidence type="ECO:0000313" key="6">
    <source>
        <dbReference type="EMBL" id="OGN08065.1"/>
    </source>
</evidence>
<dbReference type="PANTHER" id="PTHR23526">
    <property type="entry name" value="INTEGRAL MEMBRANE TRANSPORT PROTEIN-RELATED"/>
    <property type="match status" value="1"/>
</dbReference>
<reference evidence="6 7" key="1">
    <citation type="journal article" date="2016" name="Nat. Commun.">
        <title>Thousands of microbial genomes shed light on interconnected biogeochemical processes in an aquifer system.</title>
        <authorList>
            <person name="Anantharaman K."/>
            <person name="Brown C.T."/>
            <person name="Hug L.A."/>
            <person name="Sharon I."/>
            <person name="Castelle C.J."/>
            <person name="Probst A.J."/>
            <person name="Thomas B.C."/>
            <person name="Singh A."/>
            <person name="Wilkins M.J."/>
            <person name="Karaoz U."/>
            <person name="Brodie E.L."/>
            <person name="Williams K.H."/>
            <person name="Hubbard S.S."/>
            <person name="Banfield J.F."/>
        </authorList>
    </citation>
    <scope>NUCLEOTIDE SEQUENCE [LARGE SCALE GENOMIC DNA]</scope>
</reference>
<evidence type="ECO:0000256" key="3">
    <source>
        <dbReference type="ARBA" id="ARBA00023136"/>
    </source>
</evidence>
<feature type="transmembrane region" description="Helical" evidence="4">
    <location>
        <begin position="15"/>
        <end position="37"/>
    </location>
</feature>
<keyword evidence="2 4" id="KW-1133">Transmembrane helix</keyword>